<dbReference type="GO" id="GO:0003677">
    <property type="term" value="F:DNA binding"/>
    <property type="evidence" value="ECO:0007669"/>
    <property type="project" value="UniProtKB-KW"/>
</dbReference>
<dbReference type="Pfam" id="PF04552">
    <property type="entry name" value="Sigma54_DBD"/>
    <property type="match status" value="1"/>
</dbReference>
<evidence type="ECO:0000256" key="10">
    <source>
        <dbReference type="PIRNR" id="PIRNR000774"/>
    </source>
</evidence>
<keyword evidence="15" id="KW-1185">Reference proteome</keyword>
<evidence type="ECO:0000256" key="9">
    <source>
        <dbReference type="ARBA" id="ARBA00023163"/>
    </source>
</evidence>
<dbReference type="PROSITE" id="PS00718">
    <property type="entry name" value="SIGMA54_2"/>
    <property type="match status" value="1"/>
</dbReference>
<dbReference type="NCBIfam" id="NF004595">
    <property type="entry name" value="PRK05932.1-2"/>
    <property type="match status" value="1"/>
</dbReference>
<feature type="domain" description="RNA polymerase sigma factor 54 DNA-binding" evidence="12">
    <location>
        <begin position="333"/>
        <end position="489"/>
    </location>
</feature>
<evidence type="ECO:0000256" key="6">
    <source>
        <dbReference type="ARBA" id="ARBA00023015"/>
    </source>
</evidence>
<evidence type="ECO:0000256" key="1">
    <source>
        <dbReference type="ARBA" id="ARBA00008798"/>
    </source>
</evidence>
<dbReference type="GO" id="GO:0001216">
    <property type="term" value="F:DNA-binding transcription activator activity"/>
    <property type="evidence" value="ECO:0007669"/>
    <property type="project" value="InterPro"/>
</dbReference>
<keyword evidence="9 10" id="KW-0804">Transcription</keyword>
<reference evidence="14 15" key="1">
    <citation type="submission" date="2018-06" db="EMBL/GenBank/DDBJ databases">
        <title>Genomic Encyclopedia of Type Strains, Phase IV (KMG-IV): sequencing the most valuable type-strain genomes for metagenomic binning, comparative biology and taxonomic classification.</title>
        <authorList>
            <person name="Goeker M."/>
        </authorList>
    </citation>
    <scope>NUCLEOTIDE SEQUENCE [LARGE SCALE GENOMIC DNA]</scope>
    <source>
        <strain evidence="14 15">DSM 24032</strain>
    </source>
</reference>
<comment type="function">
    <text evidence="10">Sigma factors are initiation factors that promote the attachment of RNA polymerase to specific initiation sites and are then released.</text>
</comment>
<evidence type="ECO:0000256" key="4">
    <source>
        <dbReference type="ARBA" id="ARBA00022679"/>
    </source>
</evidence>
<evidence type="ECO:0000256" key="2">
    <source>
        <dbReference type="ARBA" id="ARBA00019942"/>
    </source>
</evidence>
<dbReference type="RefSeq" id="WP_113954658.1">
    <property type="nucleotide sequence ID" value="NZ_QNRT01000003.1"/>
</dbReference>
<evidence type="ECO:0000256" key="11">
    <source>
        <dbReference type="SAM" id="MobiDB-lite"/>
    </source>
</evidence>
<dbReference type="InterPro" id="IPR007046">
    <property type="entry name" value="RNA_pol_sigma_54_core-bd"/>
</dbReference>
<dbReference type="Pfam" id="PF04963">
    <property type="entry name" value="Sigma54_CBD"/>
    <property type="match status" value="1"/>
</dbReference>
<protein>
    <recommendedName>
        <fullName evidence="2 10">RNA polymerase sigma-54 factor</fullName>
    </recommendedName>
</protein>
<dbReference type="Proteomes" id="UP000253083">
    <property type="component" value="Unassembled WGS sequence"/>
</dbReference>
<keyword evidence="6 10" id="KW-0805">Transcription regulation</keyword>
<dbReference type="PROSITE" id="PS50044">
    <property type="entry name" value="SIGMA54_3"/>
    <property type="match status" value="1"/>
</dbReference>
<dbReference type="PIRSF" id="PIRSF000774">
    <property type="entry name" value="RpoN"/>
    <property type="match status" value="1"/>
</dbReference>
<keyword evidence="7 10" id="KW-0731">Sigma factor</keyword>
<dbReference type="GO" id="GO:0000428">
    <property type="term" value="C:DNA-directed RNA polymerase complex"/>
    <property type="evidence" value="ECO:0007669"/>
    <property type="project" value="UniProtKB-KW"/>
</dbReference>
<evidence type="ECO:0000256" key="8">
    <source>
        <dbReference type="ARBA" id="ARBA00023125"/>
    </source>
</evidence>
<keyword evidence="8 10" id="KW-0238">DNA-binding</keyword>
<dbReference type="AlphaFoldDB" id="A0A395JKT1"/>
<dbReference type="PRINTS" id="PR00045">
    <property type="entry name" value="SIGMA54FCT"/>
</dbReference>
<feature type="domain" description="RNA polymerase sigma factor 54 core-binding" evidence="13">
    <location>
        <begin position="124"/>
        <end position="318"/>
    </location>
</feature>
<proteinExistence type="inferred from homology"/>
<accession>A0A395JKT1</accession>
<dbReference type="NCBIfam" id="TIGR02395">
    <property type="entry name" value="rpoN_sigma"/>
    <property type="match status" value="1"/>
</dbReference>
<comment type="similarity">
    <text evidence="1 10">Belongs to the sigma-54 factor family.</text>
</comment>
<dbReference type="InterPro" id="IPR000394">
    <property type="entry name" value="RNA_pol_sigma_54"/>
</dbReference>
<dbReference type="Gene3D" id="1.10.10.1330">
    <property type="entry name" value="RNA polymerase sigma-54 factor, core-binding domain"/>
    <property type="match status" value="1"/>
</dbReference>
<dbReference type="InParanoid" id="A0A395JKT1"/>
<dbReference type="PANTHER" id="PTHR32248">
    <property type="entry name" value="RNA POLYMERASE SIGMA-54 FACTOR"/>
    <property type="match status" value="1"/>
</dbReference>
<comment type="caution">
    <text evidence="14">The sequence shown here is derived from an EMBL/GenBank/DDBJ whole genome shotgun (WGS) entry which is preliminary data.</text>
</comment>
<evidence type="ECO:0000259" key="12">
    <source>
        <dbReference type="Pfam" id="PF04552"/>
    </source>
</evidence>
<dbReference type="GO" id="GO:0016779">
    <property type="term" value="F:nucleotidyltransferase activity"/>
    <property type="evidence" value="ECO:0007669"/>
    <property type="project" value="UniProtKB-KW"/>
</dbReference>
<keyword evidence="4 10" id="KW-0808">Transferase</keyword>
<dbReference type="PANTHER" id="PTHR32248:SF4">
    <property type="entry name" value="RNA POLYMERASE SIGMA-54 FACTOR"/>
    <property type="match status" value="1"/>
</dbReference>
<gene>
    <name evidence="14" type="ORF">DFR28_10377</name>
</gene>
<dbReference type="InterPro" id="IPR038709">
    <property type="entry name" value="RpoN_core-bd_sf"/>
</dbReference>
<evidence type="ECO:0000256" key="3">
    <source>
        <dbReference type="ARBA" id="ARBA00022478"/>
    </source>
</evidence>
<evidence type="ECO:0000313" key="15">
    <source>
        <dbReference type="Proteomes" id="UP000253083"/>
    </source>
</evidence>
<dbReference type="NCBIfam" id="NF009118">
    <property type="entry name" value="PRK12469.1"/>
    <property type="match status" value="1"/>
</dbReference>
<keyword evidence="3 10" id="KW-0240">DNA-directed RNA polymerase</keyword>
<dbReference type="Pfam" id="PF00309">
    <property type="entry name" value="Sigma54_AID"/>
    <property type="match status" value="1"/>
</dbReference>
<dbReference type="FunCoup" id="A0A395JKT1">
    <property type="interactions" value="208"/>
</dbReference>
<evidence type="ECO:0000313" key="14">
    <source>
        <dbReference type="EMBL" id="RBP49652.1"/>
    </source>
</evidence>
<dbReference type="GO" id="GO:0006352">
    <property type="term" value="P:DNA-templated transcription initiation"/>
    <property type="evidence" value="ECO:0007669"/>
    <property type="project" value="InterPro"/>
</dbReference>
<evidence type="ECO:0000259" key="13">
    <source>
        <dbReference type="Pfam" id="PF04963"/>
    </source>
</evidence>
<dbReference type="GO" id="GO:0016987">
    <property type="term" value="F:sigma factor activity"/>
    <property type="evidence" value="ECO:0007669"/>
    <property type="project" value="UniProtKB-KW"/>
</dbReference>
<feature type="compositionally biased region" description="Basic and acidic residues" evidence="11">
    <location>
        <begin position="67"/>
        <end position="83"/>
    </location>
</feature>
<dbReference type="Gene3D" id="1.10.10.60">
    <property type="entry name" value="Homeodomain-like"/>
    <property type="match status" value="1"/>
</dbReference>
<organism evidence="14 15">
    <name type="scientific">Arenicella xantha</name>
    <dbReference type="NCBI Taxonomy" id="644221"/>
    <lineage>
        <taxon>Bacteria</taxon>
        <taxon>Pseudomonadati</taxon>
        <taxon>Pseudomonadota</taxon>
        <taxon>Gammaproteobacteria</taxon>
        <taxon>Arenicellales</taxon>
        <taxon>Arenicellaceae</taxon>
        <taxon>Arenicella</taxon>
    </lineage>
</organism>
<evidence type="ECO:0000256" key="7">
    <source>
        <dbReference type="ARBA" id="ARBA00023082"/>
    </source>
</evidence>
<dbReference type="InterPro" id="IPR007634">
    <property type="entry name" value="RNA_pol_sigma_54_DNA-bd"/>
</dbReference>
<evidence type="ECO:0000256" key="5">
    <source>
        <dbReference type="ARBA" id="ARBA00022695"/>
    </source>
</evidence>
<feature type="region of interest" description="Disordered" evidence="11">
    <location>
        <begin position="48"/>
        <end position="100"/>
    </location>
</feature>
<keyword evidence="5 10" id="KW-0548">Nucleotidyltransferase</keyword>
<dbReference type="EMBL" id="QNRT01000003">
    <property type="protein sequence ID" value="RBP49652.1"/>
    <property type="molecule type" value="Genomic_DNA"/>
</dbReference>
<dbReference type="OrthoDB" id="9814402at2"/>
<dbReference type="PROSITE" id="PS00717">
    <property type="entry name" value="SIGMA54_1"/>
    <property type="match status" value="1"/>
</dbReference>
<name>A0A395JKT1_9GAMM</name>
<sequence length="492" mass="55201">MKQSLNLKLSQQLTLTPQLKQSLRLLQLPSLELEQEIQQALDANPLLERTDSDGLDNASPPSEDIPVETHTDTKDPTPTDKSFEIPNPELVDSSAERDDNWQEAFESRRVNNTSSSSGQTDTEFTQFVSKQESLFEHLDWQIQMTTLSDKDKLIASTLLRCMDEEGYLNAELSEICDMFSDDLEVEEDEINAVLSLIKTLEPIGVGARDLSERLTILLDQYPLDTPGLSLAKTIADQHLALVGTRNLAKLKKSLNVSDTTLSTSLSLITQLNPRVGAEFKSDNQNYIIPDVHVKKVNDTWMAQINPDNQVKLRLNKTYSDMLKSDIDKEGSDFIQQNMLEAKMFIKGLMSRYDTLLLVSEAIVERQQGFFEHGVEAMQPMVLQDIAEQLEMHESTISRATAGKYLLSPRGVFELKYFFSSALNSTDGTASSSTAIRSLIKKMVDAESKAKPLSDNKIAKELEHQGHIVARRTVAKYRESMQIAPSSQRKSLV</sequence>